<keyword evidence="7 11" id="KW-0472">Membrane</keyword>
<dbReference type="InterPro" id="IPR000298">
    <property type="entry name" value="Cyt_c_oxidase-like_su3"/>
</dbReference>
<gene>
    <name evidence="13" type="ORF">F1188_08595</name>
</gene>
<dbReference type="Gene3D" id="1.10.287.70">
    <property type="match status" value="1"/>
</dbReference>
<keyword evidence="4 10" id="KW-0812">Transmembrane</keyword>
<dbReference type="GO" id="GO:0045277">
    <property type="term" value="C:respiratory chain complex IV"/>
    <property type="evidence" value="ECO:0007669"/>
    <property type="project" value="UniProtKB-ARBA"/>
</dbReference>
<protein>
    <recommendedName>
        <fullName evidence="3">cytochrome-c oxidase</fullName>
        <ecNumber evidence="3">7.1.1.9</ecNumber>
    </recommendedName>
    <alternativeName>
        <fullName evidence="8">Cytochrome aa3 subunit 3</fullName>
    </alternativeName>
    <alternativeName>
        <fullName evidence="9">Cytochrome c oxidase polypeptide III</fullName>
    </alternativeName>
</protein>
<dbReference type="GO" id="GO:0004129">
    <property type="term" value="F:cytochrome-c oxidase activity"/>
    <property type="evidence" value="ECO:0007669"/>
    <property type="project" value="UniProtKB-EC"/>
</dbReference>
<dbReference type="AlphaFoldDB" id="A0A5M6IEA1"/>
<organism evidence="13 14">
    <name type="scientific">Roseospira marina</name>
    <dbReference type="NCBI Taxonomy" id="140057"/>
    <lineage>
        <taxon>Bacteria</taxon>
        <taxon>Pseudomonadati</taxon>
        <taxon>Pseudomonadota</taxon>
        <taxon>Alphaproteobacteria</taxon>
        <taxon>Rhodospirillales</taxon>
        <taxon>Rhodospirillaceae</taxon>
        <taxon>Roseospira</taxon>
    </lineage>
</organism>
<dbReference type="PROSITE" id="PS50253">
    <property type="entry name" value="COX3"/>
    <property type="match status" value="1"/>
</dbReference>
<dbReference type="GO" id="GO:0019646">
    <property type="term" value="P:aerobic electron transport chain"/>
    <property type="evidence" value="ECO:0007669"/>
    <property type="project" value="InterPro"/>
</dbReference>
<evidence type="ECO:0000313" key="14">
    <source>
        <dbReference type="Proteomes" id="UP000324065"/>
    </source>
</evidence>
<dbReference type="OrthoDB" id="9810850at2"/>
<dbReference type="EMBL" id="VWPJ01000006">
    <property type="protein sequence ID" value="KAA5606109.1"/>
    <property type="molecule type" value="Genomic_DNA"/>
</dbReference>
<dbReference type="InterPro" id="IPR024791">
    <property type="entry name" value="Cyt_c/ubiquinol_Oxase_su3"/>
</dbReference>
<dbReference type="PANTHER" id="PTHR11403">
    <property type="entry name" value="CYTOCHROME C OXIDASE SUBUNIT III"/>
    <property type="match status" value="1"/>
</dbReference>
<dbReference type="Proteomes" id="UP000324065">
    <property type="component" value="Unassembled WGS sequence"/>
</dbReference>
<dbReference type="CDD" id="cd01665">
    <property type="entry name" value="Cyt_c_Oxidase_III"/>
    <property type="match status" value="1"/>
</dbReference>
<evidence type="ECO:0000256" key="4">
    <source>
        <dbReference type="ARBA" id="ARBA00022692"/>
    </source>
</evidence>
<sequence>MIDTAARRGHPFHIVAPSPWPLLGSIGAFVLAYGAVHFMHGEPPYIMLGGLAIVLLAMLMWWRDVVRESRSGLAHTRRVRWGLRAGMGLFIVSEIMFFVAFFWSYFHNAFLFSPVVKSWPPAGTEVFSPWGLPLANTLILVSSGFVLMWGRGGLHRANQGRVVKGIAIAAGLGALFLVLQAVEYGHAPFAFDANIYSSVFFMATGFHGFHVFVGVVFLTVCALRARRGHFTEDKHLGLQFAEWYWHFVDIVWLFLFGWFYVYLAL</sequence>
<evidence type="ECO:0000256" key="5">
    <source>
        <dbReference type="ARBA" id="ARBA00022967"/>
    </source>
</evidence>
<dbReference type="EC" id="7.1.1.9" evidence="3"/>
<evidence type="ECO:0000256" key="9">
    <source>
        <dbReference type="ARBA" id="ARBA00031625"/>
    </source>
</evidence>
<evidence type="ECO:0000256" key="2">
    <source>
        <dbReference type="ARBA" id="ARBA00010581"/>
    </source>
</evidence>
<evidence type="ECO:0000256" key="3">
    <source>
        <dbReference type="ARBA" id="ARBA00012949"/>
    </source>
</evidence>
<feature type="transmembrane region" description="Helical" evidence="11">
    <location>
        <begin position="45"/>
        <end position="62"/>
    </location>
</feature>
<feature type="transmembrane region" description="Helical" evidence="11">
    <location>
        <begin position="83"/>
        <end position="106"/>
    </location>
</feature>
<comment type="subcellular location">
    <subcellularLocation>
        <location evidence="10">Cell membrane</location>
        <topology evidence="10">Multi-pass membrane protein</topology>
    </subcellularLocation>
    <subcellularLocation>
        <location evidence="1">Membrane</location>
        <topology evidence="1">Multi-pass membrane protein</topology>
    </subcellularLocation>
</comment>
<comment type="caution">
    <text evidence="13">The sequence shown here is derived from an EMBL/GenBank/DDBJ whole genome shotgun (WGS) entry which is preliminary data.</text>
</comment>
<dbReference type="GO" id="GO:0005886">
    <property type="term" value="C:plasma membrane"/>
    <property type="evidence" value="ECO:0007669"/>
    <property type="project" value="UniProtKB-SubCell"/>
</dbReference>
<feature type="transmembrane region" description="Helical" evidence="11">
    <location>
        <begin position="126"/>
        <end position="150"/>
    </location>
</feature>
<evidence type="ECO:0000256" key="10">
    <source>
        <dbReference type="RuleBase" id="RU003376"/>
    </source>
</evidence>
<dbReference type="FunFam" id="1.10.287.70:FF:000082">
    <property type="entry name" value="Cytochrome c oxidase subunit 3"/>
    <property type="match status" value="1"/>
</dbReference>
<dbReference type="Gene3D" id="1.20.120.80">
    <property type="entry name" value="Cytochrome c oxidase, subunit III, four-helix bundle"/>
    <property type="match status" value="1"/>
</dbReference>
<proteinExistence type="inferred from homology"/>
<feature type="transmembrane region" description="Helical" evidence="11">
    <location>
        <begin position="199"/>
        <end position="223"/>
    </location>
</feature>
<keyword evidence="6 11" id="KW-1133">Transmembrane helix</keyword>
<evidence type="ECO:0000256" key="11">
    <source>
        <dbReference type="SAM" id="Phobius"/>
    </source>
</evidence>
<accession>A0A5M6IEA1</accession>
<dbReference type="InterPro" id="IPR033945">
    <property type="entry name" value="Cyt_c_oxase_su3_dom"/>
</dbReference>
<evidence type="ECO:0000256" key="6">
    <source>
        <dbReference type="ARBA" id="ARBA00022989"/>
    </source>
</evidence>
<dbReference type="InterPro" id="IPR035973">
    <property type="entry name" value="Cyt_c_oxidase_su3-like_sf"/>
</dbReference>
<reference evidence="13 14" key="1">
    <citation type="submission" date="2019-09" db="EMBL/GenBank/DDBJ databases">
        <title>Genome sequence of Roseospira marina, one of the more divergent members of the non-sulfur purple photosynthetic bacterial family, the Rhodospirillaceae.</title>
        <authorList>
            <person name="Meyer T."/>
            <person name="Kyndt J."/>
        </authorList>
    </citation>
    <scope>NUCLEOTIDE SEQUENCE [LARGE SCALE GENOMIC DNA]</scope>
    <source>
        <strain evidence="13 14">DSM 15113</strain>
    </source>
</reference>
<dbReference type="SUPFAM" id="SSF81452">
    <property type="entry name" value="Cytochrome c oxidase subunit III-like"/>
    <property type="match status" value="1"/>
</dbReference>
<evidence type="ECO:0000256" key="7">
    <source>
        <dbReference type="ARBA" id="ARBA00023136"/>
    </source>
</evidence>
<name>A0A5M6IEA1_9PROT</name>
<keyword evidence="14" id="KW-1185">Reference proteome</keyword>
<dbReference type="InterPro" id="IPR013833">
    <property type="entry name" value="Cyt_c_oxidase_su3_a-hlx"/>
</dbReference>
<evidence type="ECO:0000256" key="1">
    <source>
        <dbReference type="ARBA" id="ARBA00004141"/>
    </source>
</evidence>
<feature type="transmembrane region" description="Helical" evidence="11">
    <location>
        <begin position="20"/>
        <end position="39"/>
    </location>
</feature>
<feature type="transmembrane region" description="Helical" evidence="11">
    <location>
        <begin position="243"/>
        <end position="263"/>
    </location>
</feature>
<evidence type="ECO:0000313" key="13">
    <source>
        <dbReference type="EMBL" id="KAA5606109.1"/>
    </source>
</evidence>
<dbReference type="Pfam" id="PF00510">
    <property type="entry name" value="COX3"/>
    <property type="match status" value="1"/>
</dbReference>
<keyword evidence="5" id="KW-1278">Translocase</keyword>
<feature type="domain" description="Heme-copper oxidase subunit III family profile" evidence="12">
    <location>
        <begin position="8"/>
        <end position="264"/>
    </location>
</feature>
<comment type="similarity">
    <text evidence="2 10">Belongs to the cytochrome c oxidase subunit 3 family.</text>
</comment>
<evidence type="ECO:0000259" key="12">
    <source>
        <dbReference type="PROSITE" id="PS50253"/>
    </source>
</evidence>
<feature type="transmembrane region" description="Helical" evidence="11">
    <location>
        <begin position="162"/>
        <end position="179"/>
    </location>
</feature>
<evidence type="ECO:0000256" key="8">
    <source>
        <dbReference type="ARBA" id="ARBA00031400"/>
    </source>
</evidence>
<dbReference type="PANTHER" id="PTHR11403:SF7">
    <property type="entry name" value="CYTOCHROME C OXIDASE SUBUNIT 3"/>
    <property type="match status" value="1"/>
</dbReference>